<reference evidence="1" key="1">
    <citation type="journal article" date="2015" name="PeerJ">
        <title>First genomic representation of candidate bacterial phylum KSB3 points to enhanced environmental sensing as a trigger of wastewater bulking.</title>
        <authorList>
            <person name="Sekiguchi Y."/>
            <person name="Ohashi A."/>
            <person name="Parks D.H."/>
            <person name="Yamauchi T."/>
            <person name="Tyson G.W."/>
            <person name="Hugenholtz P."/>
        </authorList>
    </citation>
    <scope>NUCLEOTIDE SEQUENCE [LARGE SCALE GENOMIC DNA]</scope>
</reference>
<evidence type="ECO:0008006" key="3">
    <source>
        <dbReference type="Google" id="ProtNLM"/>
    </source>
</evidence>
<evidence type="ECO:0000313" key="1">
    <source>
        <dbReference type="EMBL" id="GAK49081.1"/>
    </source>
</evidence>
<proteinExistence type="predicted"/>
<dbReference type="HOGENOM" id="CLU_751561_0_0_0"/>
<dbReference type="Proteomes" id="UP000030700">
    <property type="component" value="Unassembled WGS sequence"/>
</dbReference>
<protein>
    <recommendedName>
        <fullName evidence="3">Lipoprotein</fullName>
    </recommendedName>
</protein>
<accession>A0A0S6VU61</accession>
<dbReference type="EMBL" id="DF820455">
    <property type="protein sequence ID" value="GAK49081.1"/>
    <property type="molecule type" value="Genomic_DNA"/>
</dbReference>
<dbReference type="PROSITE" id="PS51257">
    <property type="entry name" value="PROKAR_LIPOPROTEIN"/>
    <property type="match status" value="1"/>
</dbReference>
<evidence type="ECO:0000313" key="2">
    <source>
        <dbReference type="Proteomes" id="UP000030700"/>
    </source>
</evidence>
<dbReference type="AlphaFoldDB" id="A0A0S6VU61"/>
<gene>
    <name evidence="1" type="ORF">U14_00299</name>
</gene>
<sequence>MQIFKYVVFTTIALISLTSCVKVNSYQEETAPAAANSHEPHTYLQSCFQFTDEELAAMERGEVIVKIFEMPTIENEVGAFGVVQLNVPKEAFVEQFRDIVSFTKSPEVKAIAKFSTPPRLEDMQDLTLSDQVVAMLKTCKPGNCKVKMDARMMERFHQEIDWKAADYHEQATLLMKQMLLDYVTRYLREGDQALGQYDDQAEPLRIADAFHGVLGNSTYLKEYVPELLTYLEDFPKGHLPHVENFFYWSIEQFGLRPVINLYHVTIYTRQRNGTNDVFITSKQIYASHYFEIAFAFTAFVDEAGGASPTKSYLMYLNRSRFDNLYGGLKGAIVTVAKGKVYNGVKFYFQQVKNKLETSVLTHKAMDSKSSGHSNASENVF</sequence>
<name>A0A0S6VU61_9BACT</name>
<keyword evidence="2" id="KW-1185">Reference proteome</keyword>
<organism evidence="1">
    <name type="scientific">Candidatus Moduliflexus flocculans</name>
    <dbReference type="NCBI Taxonomy" id="1499966"/>
    <lineage>
        <taxon>Bacteria</taxon>
        <taxon>Candidatus Moduliflexota</taxon>
        <taxon>Candidatus Moduliflexia</taxon>
        <taxon>Candidatus Moduliflexales</taxon>
        <taxon>Candidatus Moduliflexaceae</taxon>
    </lineage>
</organism>